<gene>
    <name evidence="2" type="ORF">BJ993_000375</name>
</gene>
<organism evidence="2 3">
    <name type="scientific">Nocardioides aromaticivorans</name>
    <dbReference type="NCBI Taxonomy" id="200618"/>
    <lineage>
        <taxon>Bacteria</taxon>
        <taxon>Bacillati</taxon>
        <taxon>Actinomycetota</taxon>
        <taxon>Actinomycetes</taxon>
        <taxon>Propionibacteriales</taxon>
        <taxon>Nocardioidaceae</taxon>
        <taxon>Nocardioides</taxon>
    </lineage>
</organism>
<keyword evidence="1" id="KW-1133">Transmembrane helix</keyword>
<evidence type="ECO:0000313" key="3">
    <source>
        <dbReference type="Proteomes" id="UP000562045"/>
    </source>
</evidence>
<comment type="caution">
    <text evidence="2">The sequence shown here is derived from an EMBL/GenBank/DDBJ whole genome shotgun (WGS) entry which is preliminary data.</text>
</comment>
<dbReference type="Proteomes" id="UP000562045">
    <property type="component" value="Unassembled WGS sequence"/>
</dbReference>
<name>A0A7Y9ZEB5_9ACTN</name>
<keyword evidence="1" id="KW-0472">Membrane</keyword>
<protein>
    <submittedName>
        <fullName evidence="2">Uncharacterized protein</fullName>
    </submittedName>
</protein>
<dbReference type="RefSeq" id="WP_257026786.1">
    <property type="nucleotide sequence ID" value="NZ_JACBZM010000001.1"/>
</dbReference>
<feature type="transmembrane region" description="Helical" evidence="1">
    <location>
        <begin position="38"/>
        <end position="59"/>
    </location>
</feature>
<dbReference type="AlphaFoldDB" id="A0A7Y9ZEB5"/>
<proteinExistence type="predicted"/>
<reference evidence="2 3" key="1">
    <citation type="submission" date="2020-07" db="EMBL/GenBank/DDBJ databases">
        <title>Sequencing the genomes of 1000 actinobacteria strains.</title>
        <authorList>
            <person name="Klenk H.-P."/>
        </authorList>
    </citation>
    <scope>NUCLEOTIDE SEQUENCE [LARGE SCALE GENOMIC DNA]</scope>
    <source>
        <strain evidence="2 3">DSM 15131</strain>
    </source>
</reference>
<evidence type="ECO:0000256" key="1">
    <source>
        <dbReference type="SAM" id="Phobius"/>
    </source>
</evidence>
<feature type="transmembrane region" description="Helical" evidence="1">
    <location>
        <begin position="103"/>
        <end position="120"/>
    </location>
</feature>
<accession>A0A7Y9ZEB5</accession>
<dbReference type="EMBL" id="JACBZM010000001">
    <property type="protein sequence ID" value="NYI43295.1"/>
    <property type="molecule type" value="Genomic_DNA"/>
</dbReference>
<evidence type="ECO:0000313" key="2">
    <source>
        <dbReference type="EMBL" id="NYI43295.1"/>
    </source>
</evidence>
<sequence>MAEEPMGEHKAETADTGATGTDTRALNVARLRDNAARVVWIICVTLALVLAAAAFSYALEANEDNALVQTVRDLANTFDLGFFDLDNPVKEFADPNGSVKTALFNYGIACVVYLMVGRILERILRP</sequence>
<keyword evidence="1" id="KW-0812">Transmembrane</keyword>